<dbReference type="EMBL" id="SNWQ01000023">
    <property type="protein sequence ID" value="TDO35259.1"/>
    <property type="molecule type" value="Genomic_DNA"/>
</dbReference>
<evidence type="ECO:0000256" key="1">
    <source>
        <dbReference type="SAM" id="Phobius"/>
    </source>
</evidence>
<feature type="transmembrane region" description="Helical" evidence="1">
    <location>
        <begin position="137"/>
        <end position="170"/>
    </location>
</feature>
<keyword evidence="3" id="KW-1185">Reference proteome</keyword>
<feature type="transmembrane region" description="Helical" evidence="1">
    <location>
        <begin position="190"/>
        <end position="220"/>
    </location>
</feature>
<keyword evidence="1" id="KW-1133">Transmembrane helix</keyword>
<evidence type="ECO:0000313" key="3">
    <source>
        <dbReference type="Proteomes" id="UP000295388"/>
    </source>
</evidence>
<reference evidence="2 3" key="1">
    <citation type="submission" date="2019-03" db="EMBL/GenBank/DDBJ databases">
        <title>Genomic Encyclopedia of Type Strains, Phase III (KMG-III): the genomes of soil and plant-associated and newly described type strains.</title>
        <authorList>
            <person name="Whitman W."/>
        </authorList>
    </citation>
    <scope>NUCLEOTIDE SEQUENCE [LARGE SCALE GENOMIC DNA]</scope>
    <source>
        <strain evidence="2 3">VKM Ac-2527</strain>
    </source>
</reference>
<accession>A0A4R6JH01</accession>
<comment type="caution">
    <text evidence="2">The sequence shown here is derived from an EMBL/GenBank/DDBJ whole genome shotgun (WGS) entry which is preliminary data.</text>
</comment>
<dbReference type="RefSeq" id="WP_133804550.1">
    <property type="nucleotide sequence ID" value="NZ_SNWQ01000023.1"/>
</dbReference>
<proteinExistence type="predicted"/>
<sequence>MKTEVQEWAEYTRALRQVAGARADAQQAQDRMTANRSQAEATAAAEAAAMAERGRKLEARLNGLAEKAAVSLQRAGLPPDGKRANVPLPQIRGLTDIETAATKLTKQLGDTVDQLEEVRASTRAEQERRKRRTISAALMLFSFVIVWVVTGSFLSGVEAAAIGAVTMLAASRVLGLPRLPGARWWGWGGAVVVVIAMVAGLPWWLAVIVPVVVSGTAIVLPKKRDNQGRGS</sequence>
<dbReference type="AlphaFoldDB" id="A0A4R6JH01"/>
<name>A0A4R6JH01_9ACTN</name>
<keyword evidence="1" id="KW-0472">Membrane</keyword>
<keyword evidence="1" id="KW-0812">Transmembrane</keyword>
<gene>
    <name evidence="2" type="ORF">EV643_12365</name>
</gene>
<dbReference type="OrthoDB" id="3828569at2"/>
<evidence type="ECO:0000313" key="2">
    <source>
        <dbReference type="EMBL" id="TDO35259.1"/>
    </source>
</evidence>
<protein>
    <submittedName>
        <fullName evidence="2">Uncharacterized protein</fullName>
    </submittedName>
</protein>
<organism evidence="2 3">
    <name type="scientific">Kribbella caucasensis</name>
    <dbReference type="NCBI Taxonomy" id="2512215"/>
    <lineage>
        <taxon>Bacteria</taxon>
        <taxon>Bacillati</taxon>
        <taxon>Actinomycetota</taxon>
        <taxon>Actinomycetes</taxon>
        <taxon>Propionibacteriales</taxon>
        <taxon>Kribbellaceae</taxon>
        <taxon>Kribbella</taxon>
    </lineage>
</organism>
<dbReference type="Proteomes" id="UP000295388">
    <property type="component" value="Unassembled WGS sequence"/>
</dbReference>